<dbReference type="AlphaFoldDB" id="A0A1B6K7R5"/>
<dbReference type="EMBL" id="GECU01000221">
    <property type="protein sequence ID" value="JAT07486.1"/>
    <property type="molecule type" value="Transcribed_RNA"/>
</dbReference>
<dbReference type="InterPro" id="IPR043502">
    <property type="entry name" value="DNA/RNA_pol_sf"/>
</dbReference>
<dbReference type="PROSITE" id="PS50878">
    <property type="entry name" value="RT_POL"/>
    <property type="match status" value="1"/>
</dbReference>
<protein>
    <recommendedName>
        <fullName evidence="1">Reverse transcriptase domain-containing protein</fullName>
    </recommendedName>
</protein>
<sequence length="352" mass="40224">ALIRPTNKISSPTEAKDFRPISILPALSKGLERIVHCQISIFLKENNILNKFQSGFRSNHSTETALLSVTDDIRQAMDRSQCTIMALFDFSKAFDCVIFGLLLRKLRALGFSEVSITWIKSYLSNRRQCVSVADKVSDYRILTGGVPQGSILGPLLFLLYVTDICTVLTFTRYHMYADDLQIYAHCGVPDIQTTIRNINFDIQKLVEWTTKHGLKLNENKTQTIVISHSRLKNYIDTNNMPKITVNNVSLPYCDKVKNLGLTMNTTLGWCDAVVGICKKVFASVHSLKRMQHFLPECVKLLLVKTLIFPHFSYCNSIINDMTVDLANKLHRCQNYCLRFVFDLRRDNYITHI</sequence>
<proteinExistence type="predicted"/>
<dbReference type="Pfam" id="PF00078">
    <property type="entry name" value="RVT_1"/>
    <property type="match status" value="1"/>
</dbReference>
<dbReference type="GO" id="GO:0071897">
    <property type="term" value="P:DNA biosynthetic process"/>
    <property type="evidence" value="ECO:0007669"/>
    <property type="project" value="UniProtKB-ARBA"/>
</dbReference>
<dbReference type="CDD" id="cd01650">
    <property type="entry name" value="RT_nLTR_like"/>
    <property type="match status" value="1"/>
</dbReference>
<accession>A0A1B6K7R5</accession>
<dbReference type="SUPFAM" id="SSF56672">
    <property type="entry name" value="DNA/RNA polymerases"/>
    <property type="match status" value="1"/>
</dbReference>
<reference evidence="2" key="1">
    <citation type="submission" date="2015-11" db="EMBL/GenBank/DDBJ databases">
        <title>De novo transcriptome assembly of four potential Pierce s Disease insect vectors from Arizona vineyards.</title>
        <authorList>
            <person name="Tassone E.E."/>
        </authorList>
    </citation>
    <scope>NUCLEOTIDE SEQUENCE</scope>
</reference>
<evidence type="ECO:0000259" key="1">
    <source>
        <dbReference type="PROSITE" id="PS50878"/>
    </source>
</evidence>
<gene>
    <name evidence="2" type="ORF">g.2797</name>
</gene>
<evidence type="ECO:0000313" key="2">
    <source>
        <dbReference type="EMBL" id="JAT07486.1"/>
    </source>
</evidence>
<feature type="non-terminal residue" evidence="2">
    <location>
        <position position="1"/>
    </location>
</feature>
<organism evidence="2">
    <name type="scientific">Homalodisca liturata</name>
    <dbReference type="NCBI Taxonomy" id="320908"/>
    <lineage>
        <taxon>Eukaryota</taxon>
        <taxon>Metazoa</taxon>
        <taxon>Ecdysozoa</taxon>
        <taxon>Arthropoda</taxon>
        <taxon>Hexapoda</taxon>
        <taxon>Insecta</taxon>
        <taxon>Pterygota</taxon>
        <taxon>Neoptera</taxon>
        <taxon>Paraneoptera</taxon>
        <taxon>Hemiptera</taxon>
        <taxon>Auchenorrhyncha</taxon>
        <taxon>Membracoidea</taxon>
        <taxon>Cicadellidae</taxon>
        <taxon>Cicadellinae</taxon>
        <taxon>Proconiini</taxon>
        <taxon>Homalodisca</taxon>
    </lineage>
</organism>
<dbReference type="InterPro" id="IPR000477">
    <property type="entry name" value="RT_dom"/>
</dbReference>
<dbReference type="PANTHER" id="PTHR33332">
    <property type="entry name" value="REVERSE TRANSCRIPTASE DOMAIN-CONTAINING PROTEIN"/>
    <property type="match status" value="1"/>
</dbReference>
<feature type="domain" description="Reverse transcriptase" evidence="1">
    <location>
        <begin position="1"/>
        <end position="263"/>
    </location>
</feature>
<name>A0A1B6K7R5_9HEMI</name>